<dbReference type="InterPro" id="IPR029035">
    <property type="entry name" value="DHS-like_NAD/FAD-binding_dom"/>
</dbReference>
<sequence>MNRSGGAVKAPVSAPRDILAEAIQGRRAVLFVGAGVSMSVGLPSWQTLIDHLLDELELDRDVVEGMNEGYQMLAEFYRLKQGSIGPLRSWLDRNWKVACDRVSTSQLHKLIVDLDFPTIYTTNYDRNLETAFEAHKKPYAKITNAKEIADAPEGVTQIIKYHGDFDDDSSLVLTETDFFNRLSFDSPLDIKFRADALGRPILFIGYSMSDPNIRLLLHRIWEIWERSGRKEDRPRSFVFMPSPNPVQEALLARWGITVLTPESGTSMDDALVALLSDLQSRICKLTEPRKGKNSDAEPEKPAVNPSPASVEPTRRSRRRKSG</sequence>
<proteinExistence type="predicted"/>
<reference evidence="2 3" key="1">
    <citation type="submission" date="2020-03" db="EMBL/GenBank/DDBJ databases">
        <title>Bradyrhizobium diversity isolated from nodules of Indigofera sp.</title>
        <authorList>
            <person name="Klepa M."/>
            <person name="Helene L."/>
            <person name="Hungria M."/>
        </authorList>
    </citation>
    <scope>NUCLEOTIDE SEQUENCE [LARGE SCALE GENOMIC DNA]</scope>
    <source>
        <strain evidence="2 3">WSM 1791</strain>
    </source>
</reference>
<evidence type="ECO:0000313" key="2">
    <source>
        <dbReference type="EMBL" id="NOJ40485.1"/>
    </source>
</evidence>
<evidence type="ECO:0000313" key="3">
    <source>
        <dbReference type="Proteomes" id="UP000544122"/>
    </source>
</evidence>
<dbReference type="AlphaFoldDB" id="A0A7Y4LWA0"/>
<dbReference type="CDD" id="cd01406">
    <property type="entry name" value="SIR2-like"/>
    <property type="match status" value="1"/>
</dbReference>
<protein>
    <submittedName>
        <fullName evidence="2">Sir2 family NAD-dependent protein deacetylase</fullName>
    </submittedName>
</protein>
<dbReference type="PIRSF" id="PIRSF033541">
    <property type="entry name" value="ORF25P_Sir2"/>
    <property type="match status" value="1"/>
</dbReference>
<dbReference type="EMBL" id="JAAVLX010000004">
    <property type="protein sequence ID" value="NOJ40485.1"/>
    <property type="molecule type" value="Genomic_DNA"/>
</dbReference>
<comment type="caution">
    <text evidence="2">The sequence shown here is derived from an EMBL/GenBank/DDBJ whole genome shotgun (WGS) entry which is preliminary data.</text>
</comment>
<dbReference type="Proteomes" id="UP000544122">
    <property type="component" value="Unassembled WGS sequence"/>
</dbReference>
<name>A0A7Y4LWA0_9BRAD</name>
<feature type="compositionally biased region" description="Basic and acidic residues" evidence="1">
    <location>
        <begin position="286"/>
        <end position="300"/>
    </location>
</feature>
<accession>A0A7Y4LWA0</accession>
<keyword evidence="3" id="KW-1185">Reference proteome</keyword>
<evidence type="ECO:0000256" key="1">
    <source>
        <dbReference type="SAM" id="MobiDB-lite"/>
    </source>
</evidence>
<organism evidence="2 3">
    <name type="scientific">Bradyrhizobium australiense</name>
    <dbReference type="NCBI Taxonomy" id="2721161"/>
    <lineage>
        <taxon>Bacteria</taxon>
        <taxon>Pseudomonadati</taxon>
        <taxon>Pseudomonadota</taxon>
        <taxon>Alphaproteobacteria</taxon>
        <taxon>Hyphomicrobiales</taxon>
        <taxon>Nitrobacteraceae</taxon>
        <taxon>Bradyrhizobium</taxon>
    </lineage>
</organism>
<feature type="region of interest" description="Disordered" evidence="1">
    <location>
        <begin position="286"/>
        <end position="322"/>
    </location>
</feature>
<dbReference type="InterPro" id="IPR014583">
    <property type="entry name" value="Uncharacterised_Sir2-like"/>
</dbReference>
<dbReference type="RefSeq" id="WP_171579754.1">
    <property type="nucleotide sequence ID" value="NZ_JAAVLX010000004.1"/>
</dbReference>
<dbReference type="SUPFAM" id="SSF52467">
    <property type="entry name" value="DHS-like NAD/FAD-binding domain"/>
    <property type="match status" value="1"/>
</dbReference>
<dbReference type="Pfam" id="PF13289">
    <property type="entry name" value="SIR2_2"/>
    <property type="match status" value="1"/>
</dbReference>
<dbReference type="Gene3D" id="3.40.50.1220">
    <property type="entry name" value="TPP-binding domain"/>
    <property type="match status" value="1"/>
</dbReference>
<gene>
    <name evidence="2" type="ORF">HCN58_12915</name>
</gene>